<dbReference type="SUPFAM" id="SSF52402">
    <property type="entry name" value="Adenine nucleotide alpha hydrolases-like"/>
    <property type="match status" value="1"/>
</dbReference>
<proteinExistence type="predicted"/>
<dbReference type="Proteomes" id="UP001629230">
    <property type="component" value="Unassembled WGS sequence"/>
</dbReference>
<comment type="caution">
    <text evidence="3">The sequence shown here is derived from an EMBL/GenBank/DDBJ whole genome shotgun (WGS) entry which is preliminary data.</text>
</comment>
<dbReference type="InterPro" id="IPR014729">
    <property type="entry name" value="Rossmann-like_a/b/a_fold"/>
</dbReference>
<gene>
    <name evidence="2" type="ORF">PQR57_44250</name>
    <name evidence="3" type="ORF">PQR57_45615</name>
</gene>
<dbReference type="Gene3D" id="3.40.50.620">
    <property type="entry name" value="HUPs"/>
    <property type="match status" value="1"/>
</dbReference>
<evidence type="ECO:0000259" key="1">
    <source>
        <dbReference type="Pfam" id="PF00582"/>
    </source>
</evidence>
<sequence length="35" mass="3574">MFKHLLVPTDGSALSEVAVQMAVTLAAENDASVTG</sequence>
<dbReference type="RefSeq" id="WP_408182776.1">
    <property type="nucleotide sequence ID" value="NZ_JAQQEZ010000074.1"/>
</dbReference>
<evidence type="ECO:0000313" key="4">
    <source>
        <dbReference type="Proteomes" id="UP001629230"/>
    </source>
</evidence>
<reference evidence="3 4" key="1">
    <citation type="journal article" date="2024" name="Chem. Sci.">
        <title>Discovery of megapolipeptins by genome mining of a Burkholderiales bacteria collection.</title>
        <authorList>
            <person name="Paulo B.S."/>
            <person name="Recchia M.J.J."/>
            <person name="Lee S."/>
            <person name="Fergusson C.H."/>
            <person name="Romanowski S.B."/>
            <person name="Hernandez A."/>
            <person name="Krull N."/>
            <person name="Liu D.Y."/>
            <person name="Cavanagh H."/>
            <person name="Bos A."/>
            <person name="Gray C.A."/>
            <person name="Murphy B.T."/>
            <person name="Linington R.G."/>
            <person name="Eustaquio A.S."/>
        </authorList>
    </citation>
    <scope>NUCLEOTIDE SEQUENCE [LARGE SCALE GENOMIC DNA]</scope>
    <source>
        <strain evidence="3 4">RL17-350-BIC-A</strain>
    </source>
</reference>
<dbReference type="Pfam" id="PF00582">
    <property type="entry name" value="Usp"/>
    <property type="match status" value="1"/>
</dbReference>
<dbReference type="EMBL" id="JAQQEZ010000085">
    <property type="protein sequence ID" value="MFM0008172.1"/>
    <property type="molecule type" value="Genomic_DNA"/>
</dbReference>
<protein>
    <submittedName>
        <fullName evidence="3">Universal stress protein</fullName>
    </submittedName>
</protein>
<feature type="non-terminal residue" evidence="3">
    <location>
        <position position="35"/>
    </location>
</feature>
<accession>A0ABW9B653</accession>
<evidence type="ECO:0000313" key="3">
    <source>
        <dbReference type="EMBL" id="MFM0008172.1"/>
    </source>
</evidence>
<feature type="domain" description="UspA" evidence="1">
    <location>
        <begin position="1"/>
        <end position="34"/>
    </location>
</feature>
<dbReference type="EMBL" id="JAQQEZ010000074">
    <property type="protein sequence ID" value="MFM0007927.1"/>
    <property type="molecule type" value="Genomic_DNA"/>
</dbReference>
<organism evidence="3 4">
    <name type="scientific">Paraburkholderia dipogonis</name>
    <dbReference type="NCBI Taxonomy" id="1211383"/>
    <lineage>
        <taxon>Bacteria</taxon>
        <taxon>Pseudomonadati</taxon>
        <taxon>Pseudomonadota</taxon>
        <taxon>Betaproteobacteria</taxon>
        <taxon>Burkholderiales</taxon>
        <taxon>Burkholderiaceae</taxon>
        <taxon>Paraburkholderia</taxon>
    </lineage>
</organism>
<dbReference type="InterPro" id="IPR006016">
    <property type="entry name" value="UspA"/>
</dbReference>
<evidence type="ECO:0000313" key="2">
    <source>
        <dbReference type="EMBL" id="MFM0007927.1"/>
    </source>
</evidence>
<name>A0ABW9B653_9BURK</name>
<keyword evidence="4" id="KW-1185">Reference proteome</keyword>